<comment type="caution">
    <text evidence="1">The sequence shown here is derived from an EMBL/GenBank/DDBJ whole genome shotgun (WGS) entry which is preliminary data.</text>
</comment>
<reference evidence="1" key="1">
    <citation type="submission" date="2020-05" db="EMBL/GenBank/DDBJ databases">
        <title>Large-scale comparative analyses of tick genomes elucidate their genetic diversity and vector capacities.</title>
        <authorList>
            <person name="Jia N."/>
            <person name="Wang J."/>
            <person name="Shi W."/>
            <person name="Du L."/>
            <person name="Sun Y."/>
            <person name="Zhan W."/>
            <person name="Jiang J."/>
            <person name="Wang Q."/>
            <person name="Zhang B."/>
            <person name="Ji P."/>
            <person name="Sakyi L.B."/>
            <person name="Cui X."/>
            <person name="Yuan T."/>
            <person name="Jiang B."/>
            <person name="Yang W."/>
            <person name="Lam T.T.-Y."/>
            <person name="Chang Q."/>
            <person name="Ding S."/>
            <person name="Wang X."/>
            <person name="Zhu J."/>
            <person name="Ruan X."/>
            <person name="Zhao L."/>
            <person name="Wei J."/>
            <person name="Que T."/>
            <person name="Du C."/>
            <person name="Cheng J."/>
            <person name="Dai P."/>
            <person name="Han X."/>
            <person name="Huang E."/>
            <person name="Gao Y."/>
            <person name="Liu J."/>
            <person name="Shao H."/>
            <person name="Ye R."/>
            <person name="Li L."/>
            <person name="Wei W."/>
            <person name="Wang X."/>
            <person name="Wang C."/>
            <person name="Yang T."/>
            <person name="Huo Q."/>
            <person name="Li W."/>
            <person name="Guo W."/>
            <person name="Chen H."/>
            <person name="Zhou L."/>
            <person name="Ni X."/>
            <person name="Tian J."/>
            <person name="Zhou Y."/>
            <person name="Sheng Y."/>
            <person name="Liu T."/>
            <person name="Pan Y."/>
            <person name="Xia L."/>
            <person name="Li J."/>
            <person name="Zhao F."/>
            <person name="Cao W."/>
        </authorList>
    </citation>
    <scope>NUCLEOTIDE SEQUENCE</scope>
    <source>
        <strain evidence="1">Dsil-2018</strain>
    </source>
</reference>
<evidence type="ECO:0000313" key="2">
    <source>
        <dbReference type="Proteomes" id="UP000821865"/>
    </source>
</evidence>
<accession>A0ACB8DZS8</accession>
<sequence length="208" mass="22064">MAVSVMGEDLPPELFTADLGWQTAVVRRAANKDTRARSLVTKMESVRPKAEVSAGARQSGDRVKRELTKAGRMPPLPKEDAKIIIRPKGGLAVARVGATTVGRAIMEAAGIEDAMAGADVICPNLQQNIVVASTLDREHATRYTRIKAIRVENKPYEVSAYPGLGGAPAPGAEEEEDVSGSRGPGLGIAILWASQPGPIEFAMALQNR</sequence>
<dbReference type="Proteomes" id="UP000821865">
    <property type="component" value="Chromosome 1"/>
</dbReference>
<protein>
    <submittedName>
        <fullName evidence="1">Uncharacterized protein</fullName>
    </submittedName>
</protein>
<keyword evidence="2" id="KW-1185">Reference proteome</keyword>
<organism evidence="1 2">
    <name type="scientific">Dermacentor silvarum</name>
    <name type="common">Tick</name>
    <dbReference type="NCBI Taxonomy" id="543639"/>
    <lineage>
        <taxon>Eukaryota</taxon>
        <taxon>Metazoa</taxon>
        <taxon>Ecdysozoa</taxon>
        <taxon>Arthropoda</taxon>
        <taxon>Chelicerata</taxon>
        <taxon>Arachnida</taxon>
        <taxon>Acari</taxon>
        <taxon>Parasitiformes</taxon>
        <taxon>Ixodida</taxon>
        <taxon>Ixodoidea</taxon>
        <taxon>Ixodidae</taxon>
        <taxon>Rhipicephalinae</taxon>
        <taxon>Dermacentor</taxon>
    </lineage>
</organism>
<gene>
    <name evidence="1" type="ORF">HPB49_011537</name>
</gene>
<evidence type="ECO:0000313" key="1">
    <source>
        <dbReference type="EMBL" id="KAH7979839.1"/>
    </source>
</evidence>
<name>A0ACB8DZS8_DERSI</name>
<proteinExistence type="predicted"/>
<dbReference type="EMBL" id="CM023470">
    <property type="protein sequence ID" value="KAH7979839.1"/>
    <property type="molecule type" value="Genomic_DNA"/>
</dbReference>